<feature type="compositionally biased region" description="Low complexity" evidence="1">
    <location>
        <begin position="73"/>
        <end position="93"/>
    </location>
</feature>
<comment type="caution">
    <text evidence="3">The sequence shown here is derived from an EMBL/GenBank/DDBJ whole genome shotgun (WGS) entry which is preliminary data.</text>
</comment>
<gene>
    <name evidence="3" type="ORF">COW36_01585</name>
</gene>
<reference evidence="3 4" key="1">
    <citation type="submission" date="2017-09" db="EMBL/GenBank/DDBJ databases">
        <title>Depth-based differentiation of microbial function through sediment-hosted aquifers and enrichment of novel symbionts in the deep terrestrial subsurface.</title>
        <authorList>
            <person name="Probst A.J."/>
            <person name="Ladd B."/>
            <person name="Jarett J.K."/>
            <person name="Geller-Mcgrath D.E."/>
            <person name="Sieber C.M."/>
            <person name="Emerson J.B."/>
            <person name="Anantharaman K."/>
            <person name="Thomas B.C."/>
            <person name="Malmstrom R."/>
            <person name="Stieglmeier M."/>
            <person name="Klingl A."/>
            <person name="Woyke T."/>
            <person name="Ryan C.M."/>
            <person name="Banfield J.F."/>
        </authorList>
    </citation>
    <scope>NUCLEOTIDE SEQUENCE [LARGE SCALE GENOMIC DNA]</scope>
    <source>
        <strain evidence="3">CG17_big_fil_post_rev_8_21_14_2_50_48_46</strain>
    </source>
</reference>
<sequence>MFKSSAFSLALIVSASLGLSACSAGQINGLLPQPSATASPVANPSQGVFANALSRRLLPLNTTNQSTGTNDSAATAPAANPAPQAGAPVAAPTVGQAASGESKLAPDIATGASSRMIAPWFGGGEFNQYVIQFAEESVFSASQAATLLKAYEETVKPILAQWDSSARLIESRANIGVDGNSNFVEYLSLPGQDGKVEQIQPAYFFRFASTPRKETLNIYLLKQETRVHRMVWGEPVIDISQVKIDSSQAQEIASKAFSNPDSSGAYPVYPETVRDPNQKVIAEIPATAQWQIQLNQQGQSQNRYFVSVGFDVVTPVVQASAKPQLDPATTDANMRCYPEEMPRYPEKMQVWGSAEIDAQTGAIKQLNRPVLYLPMYDVPAVRCVAPSVPPEELKPQPVASPSGSEVTTQPAPAVTAVPQ</sequence>
<dbReference type="AlphaFoldDB" id="A0A2M7GBL1"/>
<accession>A0A2M7GBL1</accession>
<feature type="chain" id="PRO_5014857053" evidence="2">
    <location>
        <begin position="22"/>
        <end position="419"/>
    </location>
</feature>
<keyword evidence="2" id="KW-0732">Signal</keyword>
<evidence type="ECO:0000313" key="3">
    <source>
        <dbReference type="EMBL" id="PIW19557.1"/>
    </source>
</evidence>
<name>A0A2M7GBL1_9BACT</name>
<feature type="signal peptide" evidence="2">
    <location>
        <begin position="1"/>
        <end position="21"/>
    </location>
</feature>
<evidence type="ECO:0000313" key="4">
    <source>
        <dbReference type="Proteomes" id="UP000231019"/>
    </source>
</evidence>
<feature type="region of interest" description="Disordered" evidence="1">
    <location>
        <begin position="61"/>
        <end position="93"/>
    </location>
</feature>
<feature type="compositionally biased region" description="Polar residues" evidence="1">
    <location>
        <begin position="61"/>
        <end position="72"/>
    </location>
</feature>
<dbReference type="Proteomes" id="UP000231019">
    <property type="component" value="Unassembled WGS sequence"/>
</dbReference>
<evidence type="ECO:0000256" key="1">
    <source>
        <dbReference type="SAM" id="MobiDB-lite"/>
    </source>
</evidence>
<proteinExistence type="predicted"/>
<evidence type="ECO:0000256" key="2">
    <source>
        <dbReference type="SAM" id="SignalP"/>
    </source>
</evidence>
<protein>
    <submittedName>
        <fullName evidence="3">Uncharacterized protein</fullName>
    </submittedName>
</protein>
<organism evidence="3 4">
    <name type="scientific">bacterium (Candidatus Blackallbacteria) CG17_big_fil_post_rev_8_21_14_2_50_48_46</name>
    <dbReference type="NCBI Taxonomy" id="2014261"/>
    <lineage>
        <taxon>Bacteria</taxon>
        <taxon>Candidatus Blackallbacteria</taxon>
    </lineage>
</organism>
<feature type="region of interest" description="Disordered" evidence="1">
    <location>
        <begin position="387"/>
        <end position="419"/>
    </location>
</feature>
<dbReference type="EMBL" id="PFFQ01000004">
    <property type="protein sequence ID" value="PIW19557.1"/>
    <property type="molecule type" value="Genomic_DNA"/>
</dbReference>
<feature type="compositionally biased region" description="Polar residues" evidence="1">
    <location>
        <begin position="399"/>
        <end position="410"/>
    </location>
</feature>
<dbReference type="PROSITE" id="PS51257">
    <property type="entry name" value="PROKAR_LIPOPROTEIN"/>
    <property type="match status" value="1"/>
</dbReference>